<evidence type="ECO:0000313" key="1">
    <source>
        <dbReference type="EMBL" id="PRM91576.1"/>
    </source>
</evidence>
<evidence type="ECO:0000313" key="2">
    <source>
        <dbReference type="Proteomes" id="UP000238281"/>
    </source>
</evidence>
<name>A0A2S9SYA9_9BACT</name>
<dbReference type="InterPro" id="IPR011049">
    <property type="entry name" value="Serralysin-like_metalloprot_C"/>
</dbReference>
<dbReference type="SUPFAM" id="SSF51120">
    <property type="entry name" value="beta-Roll"/>
    <property type="match status" value="1"/>
</dbReference>
<gene>
    <name evidence="1" type="ORF">CJ673_11480</name>
</gene>
<dbReference type="EMBL" id="NXGE01000025">
    <property type="protein sequence ID" value="PRM91576.1"/>
    <property type="molecule type" value="Genomic_DNA"/>
</dbReference>
<dbReference type="Proteomes" id="UP000238281">
    <property type="component" value="Unassembled WGS sequence"/>
</dbReference>
<evidence type="ECO:0008006" key="3">
    <source>
        <dbReference type="Google" id="ProtNLM"/>
    </source>
</evidence>
<sequence>MTTGDDTVTGTVGTLNSNDIIQDKSTTDNDTLNASINDTTATGIKPTLKNIENVNLTWTSNAGLEFNAVNSTGNTFNLTGTALAFSGDATIDEVGTNDVNADSTISGTLNLIKVVNSTVDAGAATTITMTAGTATTVGQKTTADVTVNNNVTGFTNTVENLTLRASEDGLKVTDNGASAIGDQLTVAGDKSFTYKGIVDKEKIVNELTAGTLTVQADDAGAIDVSKIDADVIELMGVHTGTTVADNQNILLKTATFNSAIVAADGVTNATVNIKNQHTAAAITKIDVSDSDIATLNLEADEITTVSVLQLAAQNNVNITGDSKTTITAMTGTTGAVSIDASKLTGEFVVTSTTVNVATGIVGSSTAKNTITTGATTANVTVITGSADDTITGGNTTAGTLTINAGDGKNTVDAKALTTGTAKITTGSGNDTIDLSKLTTTGKATVTSGAGDDTIDLSALAGGKATITAGAGDDKVTVDAAFTAATEFKYDGGTGTDTLVVGTAAIDLKDAKIFELTSVENLTIFNGSTLAGWQLDGKSYEIKSDGNNKTLKISIENPNNAAAITTDLSKLAFSTSTTSNFSSVEITGKDNVADTIYGTKMNDTIDAGSGAKDVINISAGGNNIILINAGDSTYTSTVDRMDAITGFHAVTKANGADLLKFTTAGAIGNGAADTDVKGAITNGTGLESVVANISTSGILSISGKDAGAIDTLAEWMVVAETVLEDGSLVAGATTAFQFSGNTYVYHVSAAATNAVTTAEIIQLVGVTGVAGLALDGNADFAEGAANTILIG</sequence>
<proteinExistence type="predicted"/>
<comment type="caution">
    <text evidence="1">The sequence shown here is derived from an EMBL/GenBank/DDBJ whole genome shotgun (WGS) entry which is preliminary data.</text>
</comment>
<dbReference type="Gene3D" id="2.160.20.160">
    <property type="match status" value="1"/>
</dbReference>
<dbReference type="PRINTS" id="PR00313">
    <property type="entry name" value="CABNDNGRPT"/>
</dbReference>
<accession>A0A2S9SYA9</accession>
<dbReference type="AlphaFoldDB" id="A0A2S9SYA9"/>
<reference evidence="1 2" key="1">
    <citation type="submission" date="2017-09" db="EMBL/GenBank/DDBJ databases">
        <title>Reassesment of A. cryaerophilus.</title>
        <authorList>
            <person name="Perez-Cataluna A."/>
            <person name="Collado L."/>
            <person name="Salgado O."/>
            <person name="Lefinanco V."/>
            <person name="Figueras M.J."/>
        </authorList>
    </citation>
    <scope>NUCLEOTIDE SEQUENCE [LARGE SCALE GENOMIC DNA]</scope>
    <source>
        <strain evidence="1 2">LMG 10210</strain>
    </source>
</reference>
<protein>
    <recommendedName>
        <fullName evidence="3">S-layer protein</fullName>
    </recommendedName>
</protein>
<organism evidence="1 2">
    <name type="scientific">Aliarcobacter cryaerophilus</name>
    <dbReference type="NCBI Taxonomy" id="28198"/>
    <lineage>
        <taxon>Bacteria</taxon>
        <taxon>Pseudomonadati</taxon>
        <taxon>Campylobacterota</taxon>
        <taxon>Epsilonproteobacteria</taxon>
        <taxon>Campylobacterales</taxon>
        <taxon>Arcobacteraceae</taxon>
        <taxon>Aliarcobacter</taxon>
    </lineage>
</organism>